<reference evidence="1 2" key="1">
    <citation type="journal article" date="2020" name="ISME J.">
        <title>Uncovering the hidden diversity of litter-decomposition mechanisms in mushroom-forming fungi.</title>
        <authorList>
            <person name="Floudas D."/>
            <person name="Bentzer J."/>
            <person name="Ahren D."/>
            <person name="Johansson T."/>
            <person name="Persson P."/>
            <person name="Tunlid A."/>
        </authorList>
    </citation>
    <scope>NUCLEOTIDE SEQUENCE [LARGE SCALE GENOMIC DNA]</scope>
    <source>
        <strain evidence="1 2">CBS 291.85</strain>
    </source>
</reference>
<protein>
    <submittedName>
        <fullName evidence="1">Uncharacterized protein</fullName>
    </submittedName>
</protein>
<organism evidence="1 2">
    <name type="scientific">Tetrapyrgos nigripes</name>
    <dbReference type="NCBI Taxonomy" id="182062"/>
    <lineage>
        <taxon>Eukaryota</taxon>
        <taxon>Fungi</taxon>
        <taxon>Dikarya</taxon>
        <taxon>Basidiomycota</taxon>
        <taxon>Agaricomycotina</taxon>
        <taxon>Agaricomycetes</taxon>
        <taxon>Agaricomycetidae</taxon>
        <taxon>Agaricales</taxon>
        <taxon>Marasmiineae</taxon>
        <taxon>Marasmiaceae</taxon>
        <taxon>Tetrapyrgos</taxon>
    </lineage>
</organism>
<evidence type="ECO:0000313" key="2">
    <source>
        <dbReference type="Proteomes" id="UP000559256"/>
    </source>
</evidence>
<gene>
    <name evidence="1" type="ORF">D9758_011224</name>
</gene>
<dbReference type="EMBL" id="JAACJM010000058">
    <property type="protein sequence ID" value="KAF5354544.1"/>
    <property type="molecule type" value="Genomic_DNA"/>
</dbReference>
<keyword evidence="2" id="KW-1185">Reference proteome</keyword>
<name>A0A8H5D6L2_9AGAR</name>
<dbReference type="AlphaFoldDB" id="A0A8H5D6L2"/>
<accession>A0A8H5D6L2</accession>
<sequence length="116" mass="12758">MSVNWVLYVGSRPFVHACELEGSVFDRSIREDSNLCSVPKDNVQIGVKSSHLQVFEDSKLESTAYSRDFGGVDGSTLDLEYESSLKQERISVNTPFADEGCTLTSEAIRTDTTTGV</sequence>
<comment type="caution">
    <text evidence="1">The sequence shown here is derived from an EMBL/GenBank/DDBJ whole genome shotgun (WGS) entry which is preliminary data.</text>
</comment>
<evidence type="ECO:0000313" key="1">
    <source>
        <dbReference type="EMBL" id="KAF5354544.1"/>
    </source>
</evidence>
<proteinExistence type="predicted"/>
<dbReference type="Proteomes" id="UP000559256">
    <property type="component" value="Unassembled WGS sequence"/>
</dbReference>